<dbReference type="RefSeq" id="WP_132702648.1">
    <property type="nucleotide sequence ID" value="NZ_SLZR01000014.1"/>
</dbReference>
<dbReference type="PRINTS" id="PR00369">
    <property type="entry name" value="FLAVODOXIN"/>
</dbReference>
<keyword evidence="4 7" id="KW-0285">Flavoprotein</keyword>
<dbReference type="PANTHER" id="PTHR42809:SF1">
    <property type="entry name" value="FLAVODOXIN 1"/>
    <property type="match status" value="1"/>
</dbReference>
<evidence type="ECO:0000256" key="6">
    <source>
        <dbReference type="ARBA" id="ARBA00022982"/>
    </source>
</evidence>
<accession>A0A4R3I2J1</accession>
<dbReference type="PIRSF" id="PIRSF038996">
    <property type="entry name" value="FldA"/>
    <property type="match status" value="1"/>
</dbReference>
<dbReference type="GO" id="GO:0010181">
    <property type="term" value="F:FMN binding"/>
    <property type="evidence" value="ECO:0007669"/>
    <property type="project" value="UniProtKB-UniRule"/>
</dbReference>
<evidence type="ECO:0000256" key="7">
    <source>
        <dbReference type="PIRNR" id="PIRNR038996"/>
    </source>
</evidence>
<dbReference type="NCBIfam" id="TIGR01752">
    <property type="entry name" value="flav_long"/>
    <property type="match status" value="1"/>
</dbReference>
<dbReference type="SUPFAM" id="SSF52218">
    <property type="entry name" value="Flavoproteins"/>
    <property type="match status" value="1"/>
</dbReference>
<dbReference type="NCBIfam" id="NF006739">
    <property type="entry name" value="PRK09267.1-5"/>
    <property type="match status" value="1"/>
</dbReference>
<comment type="similarity">
    <text evidence="2 7">Belongs to the flavodoxin family.</text>
</comment>
<reference evidence="9 10" key="1">
    <citation type="submission" date="2019-03" db="EMBL/GenBank/DDBJ databases">
        <title>Genomic Encyclopedia of Archaeal and Bacterial Type Strains, Phase II (KMG-II): from individual species to whole genera.</title>
        <authorList>
            <person name="Goeker M."/>
        </authorList>
    </citation>
    <scope>NUCLEOTIDE SEQUENCE [LARGE SCALE GENOMIC DNA]</scope>
    <source>
        <strain evidence="9 10">DSM 15388</strain>
    </source>
</reference>
<comment type="cofactor">
    <cofactor evidence="1 7">
        <name>FMN</name>
        <dbReference type="ChEBI" id="CHEBI:58210"/>
    </cofactor>
</comment>
<evidence type="ECO:0000256" key="2">
    <source>
        <dbReference type="ARBA" id="ARBA00005267"/>
    </source>
</evidence>
<protein>
    <recommendedName>
        <fullName evidence="7">Flavodoxin</fullName>
    </recommendedName>
</protein>
<dbReference type="OrthoDB" id="359268at2"/>
<dbReference type="InterPro" id="IPR010086">
    <property type="entry name" value="Flavodoxin_lc"/>
</dbReference>
<dbReference type="InterPro" id="IPR029039">
    <property type="entry name" value="Flavoprotein-like_sf"/>
</dbReference>
<evidence type="ECO:0000256" key="1">
    <source>
        <dbReference type="ARBA" id="ARBA00001917"/>
    </source>
</evidence>
<gene>
    <name evidence="9" type="ORF">BCF53_11440</name>
</gene>
<keyword evidence="10" id="KW-1185">Reference proteome</keyword>
<keyword evidence="6 7" id="KW-0249">Electron transport</keyword>
<comment type="function">
    <text evidence="7">Low-potential electron donor to a number of redox enzymes.</text>
</comment>
<dbReference type="PANTHER" id="PTHR42809">
    <property type="entry name" value="FLAVODOXIN 2"/>
    <property type="match status" value="1"/>
</dbReference>
<dbReference type="PROSITE" id="PS50902">
    <property type="entry name" value="FLAVODOXIN_LIKE"/>
    <property type="match status" value="1"/>
</dbReference>
<dbReference type="InterPro" id="IPR050619">
    <property type="entry name" value="Flavodoxin"/>
</dbReference>
<evidence type="ECO:0000256" key="4">
    <source>
        <dbReference type="ARBA" id="ARBA00022630"/>
    </source>
</evidence>
<name>A0A4R3I2J1_9GAMM</name>
<feature type="domain" description="Flavodoxin-like" evidence="8">
    <location>
        <begin position="4"/>
        <end position="173"/>
    </location>
</feature>
<evidence type="ECO:0000256" key="5">
    <source>
        <dbReference type="ARBA" id="ARBA00022643"/>
    </source>
</evidence>
<dbReference type="InterPro" id="IPR008254">
    <property type="entry name" value="Flavodoxin/NO_synth"/>
</dbReference>
<dbReference type="GO" id="GO:0009055">
    <property type="term" value="F:electron transfer activity"/>
    <property type="evidence" value="ECO:0007669"/>
    <property type="project" value="UniProtKB-UniRule"/>
</dbReference>
<keyword evidence="3 7" id="KW-0813">Transport</keyword>
<dbReference type="EMBL" id="SLZR01000014">
    <property type="protein sequence ID" value="TCS38875.1"/>
    <property type="molecule type" value="Genomic_DNA"/>
</dbReference>
<evidence type="ECO:0000313" key="9">
    <source>
        <dbReference type="EMBL" id="TCS38875.1"/>
    </source>
</evidence>
<sequence length="179" mass="19327">MSKVGIFFGTDTGTTRKIAKMMYKELGEALADKPLNINRADADTLAGYDFLILGTPTYGSGELPGMSADCQEESWEEFLPNFEDMDLSGKKVALYGLGDQVNYAGEFVDGLGELCEAVTDAGAETVGQWSTDGYTFDASAAEEDGEFCGLVLDNDNQSDMHAARITEWIAKIKDEMGLA</sequence>
<dbReference type="InterPro" id="IPR001094">
    <property type="entry name" value="Flavdoxin-like"/>
</dbReference>
<comment type="caution">
    <text evidence="9">The sequence shown here is derived from an EMBL/GenBank/DDBJ whole genome shotgun (WGS) entry which is preliminary data.</text>
</comment>
<dbReference type="Proteomes" id="UP000295793">
    <property type="component" value="Unassembled WGS sequence"/>
</dbReference>
<proteinExistence type="inferred from homology"/>
<keyword evidence="5 7" id="KW-0288">FMN</keyword>
<evidence type="ECO:0000259" key="8">
    <source>
        <dbReference type="PROSITE" id="PS50902"/>
    </source>
</evidence>
<dbReference type="Pfam" id="PF00258">
    <property type="entry name" value="Flavodoxin_1"/>
    <property type="match status" value="1"/>
</dbReference>
<dbReference type="Gene3D" id="3.40.50.360">
    <property type="match status" value="1"/>
</dbReference>
<dbReference type="AlphaFoldDB" id="A0A4R3I2J1"/>
<evidence type="ECO:0000313" key="10">
    <source>
        <dbReference type="Proteomes" id="UP000295793"/>
    </source>
</evidence>
<evidence type="ECO:0000256" key="3">
    <source>
        <dbReference type="ARBA" id="ARBA00022448"/>
    </source>
</evidence>
<organism evidence="9 10">
    <name type="scientific">Reinekea marinisedimentorum</name>
    <dbReference type="NCBI Taxonomy" id="230495"/>
    <lineage>
        <taxon>Bacteria</taxon>
        <taxon>Pseudomonadati</taxon>
        <taxon>Pseudomonadota</taxon>
        <taxon>Gammaproteobacteria</taxon>
        <taxon>Oceanospirillales</taxon>
        <taxon>Saccharospirillaceae</taxon>
        <taxon>Reinekea</taxon>
    </lineage>
</organism>